<dbReference type="RefSeq" id="WP_128769608.1">
    <property type="nucleotide sequence ID" value="NZ_RXOC01000007.1"/>
</dbReference>
<dbReference type="Pfam" id="PF00072">
    <property type="entry name" value="Response_reg"/>
    <property type="match status" value="1"/>
</dbReference>
<dbReference type="Pfam" id="PF00196">
    <property type="entry name" value="GerE"/>
    <property type="match status" value="1"/>
</dbReference>
<dbReference type="GO" id="GO:0006355">
    <property type="term" value="P:regulation of DNA-templated transcription"/>
    <property type="evidence" value="ECO:0007669"/>
    <property type="project" value="InterPro"/>
</dbReference>
<dbReference type="SMART" id="SM00421">
    <property type="entry name" value="HTH_LUXR"/>
    <property type="match status" value="1"/>
</dbReference>
<dbReference type="PANTHER" id="PTHR45566:SF2">
    <property type="entry name" value="NARL SUBFAMILY"/>
    <property type="match status" value="1"/>
</dbReference>
<feature type="domain" description="Response regulatory" evidence="5">
    <location>
        <begin position="10"/>
        <end position="126"/>
    </location>
</feature>
<dbReference type="SMART" id="SM00448">
    <property type="entry name" value="REC"/>
    <property type="match status" value="1"/>
</dbReference>
<dbReference type="SUPFAM" id="SSF52172">
    <property type="entry name" value="CheY-like"/>
    <property type="match status" value="1"/>
</dbReference>
<evidence type="ECO:0000259" key="4">
    <source>
        <dbReference type="PROSITE" id="PS50043"/>
    </source>
</evidence>
<dbReference type="Gene3D" id="3.40.50.2300">
    <property type="match status" value="1"/>
</dbReference>
<dbReference type="EMBL" id="RXOC01000007">
    <property type="protein sequence ID" value="RXF69334.1"/>
    <property type="molecule type" value="Genomic_DNA"/>
</dbReference>
<dbReference type="GO" id="GO:0003677">
    <property type="term" value="F:DNA binding"/>
    <property type="evidence" value="ECO:0007669"/>
    <property type="project" value="UniProtKB-KW"/>
</dbReference>
<dbReference type="CDD" id="cd17535">
    <property type="entry name" value="REC_NarL-like"/>
    <property type="match status" value="1"/>
</dbReference>
<gene>
    <name evidence="6" type="ORF">EKH83_11635</name>
</gene>
<accession>A0A4Q0M8C0</accession>
<dbReference type="CDD" id="cd06170">
    <property type="entry name" value="LuxR_C_like"/>
    <property type="match status" value="1"/>
</dbReference>
<evidence type="ECO:0000313" key="6">
    <source>
        <dbReference type="EMBL" id="RXF69334.1"/>
    </source>
</evidence>
<proteinExistence type="predicted"/>
<comment type="caution">
    <text evidence="3">Lacks conserved residue(s) required for the propagation of feature annotation.</text>
</comment>
<dbReference type="InterPro" id="IPR011006">
    <property type="entry name" value="CheY-like_superfamily"/>
</dbReference>
<evidence type="ECO:0000259" key="5">
    <source>
        <dbReference type="PROSITE" id="PS50110"/>
    </source>
</evidence>
<feature type="domain" description="HTH luxR-type" evidence="4">
    <location>
        <begin position="146"/>
        <end position="215"/>
    </location>
</feature>
<dbReference type="AlphaFoldDB" id="A0A4Q0M8C0"/>
<evidence type="ECO:0000313" key="7">
    <source>
        <dbReference type="Proteomes" id="UP000290848"/>
    </source>
</evidence>
<comment type="caution">
    <text evidence="6">The sequence shown here is derived from an EMBL/GenBank/DDBJ whole genome shotgun (WGS) entry which is preliminary data.</text>
</comment>
<name>A0A4Q0M8C0_9SPHI</name>
<dbReference type="InterPro" id="IPR001789">
    <property type="entry name" value="Sig_transdc_resp-reg_receiver"/>
</dbReference>
<dbReference type="PROSITE" id="PS50043">
    <property type="entry name" value="HTH_LUXR_2"/>
    <property type="match status" value="1"/>
</dbReference>
<evidence type="ECO:0000256" key="1">
    <source>
        <dbReference type="ARBA" id="ARBA00022553"/>
    </source>
</evidence>
<dbReference type="InterPro" id="IPR000792">
    <property type="entry name" value="Tscrpt_reg_LuxR_C"/>
</dbReference>
<dbReference type="InterPro" id="IPR051015">
    <property type="entry name" value="EvgA-like"/>
</dbReference>
<dbReference type="PRINTS" id="PR00038">
    <property type="entry name" value="HTHLUXR"/>
</dbReference>
<reference evidence="6 7" key="1">
    <citation type="submission" date="2018-12" db="EMBL/GenBank/DDBJ databases">
        <title>The Draft Genome Sequence of the Soil Bacterium Pedobacter tournemirensis R1.</title>
        <authorList>
            <person name="He J."/>
        </authorList>
    </citation>
    <scope>NUCLEOTIDE SEQUENCE [LARGE SCALE GENOMIC DNA]</scope>
    <source>
        <strain evidence="6 7">R1</strain>
    </source>
</reference>
<dbReference type="InterPro" id="IPR016032">
    <property type="entry name" value="Sig_transdc_resp-reg_C-effctor"/>
</dbReference>
<organism evidence="6 7">
    <name type="scientific">Arcticibacter tournemirensis</name>
    <dbReference type="NCBI Taxonomy" id="699437"/>
    <lineage>
        <taxon>Bacteria</taxon>
        <taxon>Pseudomonadati</taxon>
        <taxon>Bacteroidota</taxon>
        <taxon>Sphingobacteriia</taxon>
        <taxon>Sphingobacteriales</taxon>
        <taxon>Sphingobacteriaceae</taxon>
        <taxon>Arcticibacter</taxon>
    </lineage>
</organism>
<dbReference type="InterPro" id="IPR058245">
    <property type="entry name" value="NreC/VraR/RcsB-like_REC"/>
</dbReference>
<dbReference type="Proteomes" id="UP000290848">
    <property type="component" value="Unassembled WGS sequence"/>
</dbReference>
<dbReference type="GO" id="GO:0000160">
    <property type="term" value="P:phosphorelay signal transduction system"/>
    <property type="evidence" value="ECO:0007669"/>
    <property type="project" value="InterPro"/>
</dbReference>
<evidence type="ECO:0000256" key="2">
    <source>
        <dbReference type="ARBA" id="ARBA00023125"/>
    </source>
</evidence>
<dbReference type="PANTHER" id="PTHR45566">
    <property type="entry name" value="HTH-TYPE TRANSCRIPTIONAL REGULATOR YHJB-RELATED"/>
    <property type="match status" value="1"/>
</dbReference>
<dbReference type="SUPFAM" id="SSF46894">
    <property type="entry name" value="C-terminal effector domain of the bipartite response regulators"/>
    <property type="match status" value="1"/>
</dbReference>
<dbReference type="PROSITE" id="PS50110">
    <property type="entry name" value="RESPONSE_REGULATORY"/>
    <property type="match status" value="1"/>
</dbReference>
<keyword evidence="2" id="KW-0238">DNA-binding</keyword>
<evidence type="ECO:0000256" key="3">
    <source>
        <dbReference type="PROSITE-ProRule" id="PRU00169"/>
    </source>
</evidence>
<sequence>MRNIKSKVIRFAIADSDPVFRQVLVSYLCASLERKVIFCASNGRELFEKTKMLGTDILIVNLFMPVLNGIESVQLIRKLNKNVKILAVSSVFQPELLPLLQRYGVSGYCSKSVRDILHAFTRITNGSFFFEEHYFDQWKASELILEVNKAEMFIEKLSPAEVKIVVLCCQGMSNREIAGKLHFSIRTVDTYLSKIFTKLDIKSRHELVKLAYDNGICRLICSHSEKGYCELDSPFLLEHA</sequence>
<keyword evidence="1" id="KW-0597">Phosphoprotein</keyword>
<protein>
    <submittedName>
        <fullName evidence="6">Response regulator transcription factor</fullName>
    </submittedName>
</protein>